<dbReference type="SMART" id="SM00028">
    <property type="entry name" value="TPR"/>
    <property type="match status" value="8"/>
</dbReference>
<proteinExistence type="predicted"/>
<feature type="repeat" description="TPR" evidence="3">
    <location>
        <begin position="127"/>
        <end position="160"/>
    </location>
</feature>
<reference evidence="5" key="1">
    <citation type="journal article" date="2019" name="Int. J. Syst. Evol. Microbiol.">
        <title>The Global Catalogue of Microorganisms (GCM) 10K type strain sequencing project: providing services to taxonomists for standard genome sequencing and annotation.</title>
        <authorList>
            <consortium name="The Broad Institute Genomics Platform"/>
            <consortium name="The Broad Institute Genome Sequencing Center for Infectious Disease"/>
            <person name="Wu L."/>
            <person name="Ma J."/>
        </authorList>
    </citation>
    <scope>NUCLEOTIDE SEQUENCE [LARGE SCALE GENOMIC DNA]</scope>
    <source>
        <strain evidence="5">CGMCC 1.15111</strain>
    </source>
</reference>
<evidence type="ECO:0000313" key="5">
    <source>
        <dbReference type="Proteomes" id="UP000658258"/>
    </source>
</evidence>
<accession>A0ABQ3I7F6</accession>
<feature type="repeat" description="TPR" evidence="3">
    <location>
        <begin position="24"/>
        <end position="57"/>
    </location>
</feature>
<evidence type="ECO:0008006" key="6">
    <source>
        <dbReference type="Google" id="ProtNLM"/>
    </source>
</evidence>
<dbReference type="PANTHER" id="PTHR44858:SF1">
    <property type="entry name" value="UDP-N-ACETYLGLUCOSAMINE--PEPTIDE N-ACETYLGLUCOSAMINYLTRANSFERASE SPINDLY-RELATED"/>
    <property type="match status" value="1"/>
</dbReference>
<dbReference type="EMBL" id="BNAG01000002">
    <property type="protein sequence ID" value="GHE61944.1"/>
    <property type="molecule type" value="Genomic_DNA"/>
</dbReference>
<name>A0ABQ3I7F6_9BACT</name>
<dbReference type="PROSITE" id="PS50005">
    <property type="entry name" value="TPR"/>
    <property type="match status" value="6"/>
</dbReference>
<dbReference type="PROSITE" id="PS51257">
    <property type="entry name" value="PROKAR_LIPOPROTEIN"/>
    <property type="match status" value="1"/>
</dbReference>
<feature type="repeat" description="TPR" evidence="3">
    <location>
        <begin position="93"/>
        <end position="126"/>
    </location>
</feature>
<dbReference type="RefSeq" id="WP_189629740.1">
    <property type="nucleotide sequence ID" value="NZ_BNAG01000002.1"/>
</dbReference>
<dbReference type="Proteomes" id="UP000658258">
    <property type="component" value="Unassembled WGS sequence"/>
</dbReference>
<organism evidence="4 5">
    <name type="scientific">Roseivirga thermotolerans</name>
    <dbReference type="NCBI Taxonomy" id="1758176"/>
    <lineage>
        <taxon>Bacteria</taxon>
        <taxon>Pseudomonadati</taxon>
        <taxon>Bacteroidota</taxon>
        <taxon>Cytophagia</taxon>
        <taxon>Cytophagales</taxon>
        <taxon>Roseivirgaceae</taxon>
        <taxon>Roseivirga</taxon>
    </lineage>
</organism>
<dbReference type="InterPro" id="IPR050498">
    <property type="entry name" value="Ycf3"/>
</dbReference>
<keyword evidence="2 3" id="KW-0802">TPR repeat</keyword>
<protein>
    <recommendedName>
        <fullName evidence="6">Tetratricopeptide repeat protein</fullName>
    </recommendedName>
</protein>
<evidence type="ECO:0000256" key="2">
    <source>
        <dbReference type="ARBA" id="ARBA00022803"/>
    </source>
</evidence>
<feature type="repeat" description="TPR" evidence="3">
    <location>
        <begin position="58"/>
        <end position="91"/>
    </location>
</feature>
<dbReference type="PANTHER" id="PTHR44858">
    <property type="entry name" value="TETRATRICOPEPTIDE REPEAT PROTEIN 6"/>
    <property type="match status" value="1"/>
</dbReference>
<dbReference type="Pfam" id="PF13174">
    <property type="entry name" value="TPR_6"/>
    <property type="match status" value="1"/>
</dbReference>
<dbReference type="Pfam" id="PF13432">
    <property type="entry name" value="TPR_16"/>
    <property type="match status" value="2"/>
</dbReference>
<keyword evidence="5" id="KW-1185">Reference proteome</keyword>
<evidence type="ECO:0000256" key="3">
    <source>
        <dbReference type="PROSITE-ProRule" id="PRU00339"/>
    </source>
</evidence>
<dbReference type="SUPFAM" id="SSF48452">
    <property type="entry name" value="TPR-like"/>
    <property type="match status" value="1"/>
</dbReference>
<gene>
    <name evidence="4" type="ORF">GCM10011340_16340</name>
</gene>
<keyword evidence="1" id="KW-0677">Repeat</keyword>
<sequence>MKKVFQLIVLVSLLVACDSDQDKAGRFFIKGNEALNQGQYNEAVRYYTEAIALAPSMKEAYNNRGVAYYKDGRYAEAINDYSYALVQIDEHYADAIRNRANAYLADHRHSKAIEDLNRLQRIYPDSSFVYFTKGIALHEDKAYAEAIDAFEKALTMQPNDAEAMVNQANSFYMLQEFEQAEQLLNRAESIDASEPNIYNTRGLIAMEKKEYSNALNWFNIALRMDPGNAYYLNNRGYLYLQMNRISAAEEDLRRAIIGAPNNAWAYRNRGYYFHLNKRYEDAIRNFELAAKMDNEVPLLHFYWAQTLQSLNRGEEACEILSRETTTLPEVEDLRQQVCR</sequence>
<dbReference type="InterPro" id="IPR019734">
    <property type="entry name" value="TPR_rpt"/>
</dbReference>
<dbReference type="Gene3D" id="1.25.40.10">
    <property type="entry name" value="Tetratricopeptide repeat domain"/>
    <property type="match status" value="4"/>
</dbReference>
<comment type="caution">
    <text evidence="4">The sequence shown here is derived from an EMBL/GenBank/DDBJ whole genome shotgun (WGS) entry which is preliminary data.</text>
</comment>
<evidence type="ECO:0000256" key="1">
    <source>
        <dbReference type="ARBA" id="ARBA00022737"/>
    </source>
</evidence>
<evidence type="ECO:0000313" key="4">
    <source>
        <dbReference type="EMBL" id="GHE61944.1"/>
    </source>
</evidence>
<dbReference type="InterPro" id="IPR011990">
    <property type="entry name" value="TPR-like_helical_dom_sf"/>
</dbReference>
<feature type="repeat" description="TPR" evidence="3">
    <location>
        <begin position="229"/>
        <end position="262"/>
    </location>
</feature>
<dbReference type="Pfam" id="PF14559">
    <property type="entry name" value="TPR_19"/>
    <property type="match status" value="1"/>
</dbReference>
<feature type="repeat" description="TPR" evidence="3">
    <location>
        <begin position="195"/>
        <end position="228"/>
    </location>
</feature>